<comment type="caution">
    <text evidence="1">The sequence shown here is derived from an EMBL/GenBank/DDBJ whole genome shotgun (WGS) entry which is preliminary data.</text>
</comment>
<reference evidence="1" key="1">
    <citation type="submission" date="2022-10" db="EMBL/GenBank/DDBJ databases">
        <title>Complete Genome of Trichothecium roseum strain YXFP-22015, a Plant Pathogen Isolated from Citrus.</title>
        <authorList>
            <person name="Wang Y."/>
            <person name="Zhu L."/>
        </authorList>
    </citation>
    <scope>NUCLEOTIDE SEQUENCE</scope>
    <source>
        <strain evidence="1">YXFP-22015</strain>
    </source>
</reference>
<sequence>MSTSTSDEESRIPKLKFRVCSDGMPKPGPPASFPQFGLLPPELRLKVWENLLQPRVVVVTCIQRDDILPMRESRLEEELQTRAGGAQVPVLLHINREARTEALKHYEVTFAWKVSNRHNDAPVHREARIFFNYDTDALFLTGNLEAYDTYGFNQPMVYFLRKDDTIRVKHIACAFKEIGHGRSRSDTVFGCLWHIVDRFPRAKRLILTVSEGDEEAGSVPEGELDLNSVVHKLWNGWMGGMTVTSTTLSDKQMLLIREDGLAEFIQKHRD</sequence>
<name>A0ACC0V6I1_9HYPO</name>
<evidence type="ECO:0000313" key="2">
    <source>
        <dbReference type="Proteomes" id="UP001163324"/>
    </source>
</evidence>
<dbReference type="Proteomes" id="UP001163324">
    <property type="component" value="Chromosome 3"/>
</dbReference>
<keyword evidence="2" id="KW-1185">Reference proteome</keyword>
<proteinExistence type="predicted"/>
<dbReference type="EMBL" id="CM047942">
    <property type="protein sequence ID" value="KAI9901752.1"/>
    <property type="molecule type" value="Genomic_DNA"/>
</dbReference>
<accession>A0ACC0V6I1</accession>
<evidence type="ECO:0000313" key="1">
    <source>
        <dbReference type="EMBL" id="KAI9901752.1"/>
    </source>
</evidence>
<organism evidence="1 2">
    <name type="scientific">Trichothecium roseum</name>
    <dbReference type="NCBI Taxonomy" id="47278"/>
    <lineage>
        <taxon>Eukaryota</taxon>
        <taxon>Fungi</taxon>
        <taxon>Dikarya</taxon>
        <taxon>Ascomycota</taxon>
        <taxon>Pezizomycotina</taxon>
        <taxon>Sordariomycetes</taxon>
        <taxon>Hypocreomycetidae</taxon>
        <taxon>Hypocreales</taxon>
        <taxon>Hypocreales incertae sedis</taxon>
        <taxon>Trichothecium</taxon>
    </lineage>
</organism>
<protein>
    <submittedName>
        <fullName evidence="1">Uncharacterized protein</fullName>
    </submittedName>
</protein>
<gene>
    <name evidence="1" type="ORF">N3K66_003569</name>
</gene>